<dbReference type="PANTHER" id="PTHR45453">
    <property type="entry name" value="PHOSPHATE REGULON SENSOR PROTEIN PHOR"/>
    <property type="match status" value="1"/>
</dbReference>
<dbReference type="SUPFAM" id="SSF47384">
    <property type="entry name" value="Homodimeric domain of signal transducing histidine kinase"/>
    <property type="match status" value="1"/>
</dbReference>
<dbReference type="Gene3D" id="3.30.565.10">
    <property type="entry name" value="Histidine kinase-like ATPase, C-terminal domain"/>
    <property type="match status" value="1"/>
</dbReference>
<dbReference type="OrthoDB" id="9762826at2"/>
<evidence type="ECO:0000256" key="5">
    <source>
        <dbReference type="ARBA" id="ARBA00022553"/>
    </source>
</evidence>
<keyword evidence="4" id="KW-1003">Cell membrane</keyword>
<evidence type="ECO:0000256" key="4">
    <source>
        <dbReference type="ARBA" id="ARBA00022475"/>
    </source>
</evidence>
<feature type="domain" description="HAMP" evidence="14">
    <location>
        <begin position="325"/>
        <end position="377"/>
    </location>
</feature>
<comment type="caution">
    <text evidence="15">The sequence shown here is derived from an EMBL/GenBank/DDBJ whole genome shotgun (WGS) entry which is preliminary data.</text>
</comment>
<dbReference type="PRINTS" id="PR00344">
    <property type="entry name" value="BCTRLSENSOR"/>
</dbReference>
<evidence type="ECO:0000313" key="16">
    <source>
        <dbReference type="Proteomes" id="UP000215145"/>
    </source>
</evidence>
<keyword evidence="7" id="KW-0547">Nucleotide-binding</keyword>
<dbReference type="FunFam" id="1.10.287.130:FF:000001">
    <property type="entry name" value="Two-component sensor histidine kinase"/>
    <property type="match status" value="1"/>
</dbReference>
<gene>
    <name evidence="15" type="ORF">CGZ75_06705</name>
</gene>
<sequence length="611" mass="70333">MRRSIVLKLFTLTTLLCLFILAAVYLGQTIFFKQYYANRKVADIQANIQTFKSDLLNSDGSVLALQKLEQDFYRENNTWITTLDSYGNLKNANDFYLEIKTATNKNEPDSSNKIVSVPLYHLMSIDEVLDTNQNQLSELLKPGTAVDLSMYVKDSALIPYELAVENSQDNWRNEIIAKKLYELQLQIKKSEKKEVAQSPEVEYTPIPGLMMSGTITKVLLPKGNESSSFIYTNRLFMERMKQFQANLLFDEASQQQQILDFTQNDVKYKLFIDPIKDHTGQPSYIFSMASLQPVDEAVQMLEDYYVYMIALVLLLIVFVSLYYSRKIARPLLQINETTKRIANLDFSKKIEIKSSDEIGDLSRSINSLSNTLHSYIEQLQQDIEKEKQLESTRKEFISGVSHELKTPLSIMKSCISILKDDVATHKREHYFEAMEKEVDRMDRLIVDMLELAKFESGTYKMLMEPFCIDKSIETICDQLMDQIALKQLHLHTDLISAEVMANQNRIEQVITNFLTNAIRYTPDNEHIYIVVREEQELIKVSFENKGAQIPAQQLDKIWDRFYRGDVARHRASGGTGLGLAISKNILELHGVSYGSVNTLDGVMFYFYLKKA</sequence>
<dbReference type="EMBL" id="NMUQ01000001">
    <property type="protein sequence ID" value="OXM16368.1"/>
    <property type="molecule type" value="Genomic_DNA"/>
</dbReference>
<dbReference type="SMART" id="SM00304">
    <property type="entry name" value="HAMP"/>
    <property type="match status" value="1"/>
</dbReference>
<dbReference type="Pfam" id="PF02518">
    <property type="entry name" value="HATPase_c"/>
    <property type="match status" value="1"/>
</dbReference>
<dbReference type="Gene3D" id="6.10.340.10">
    <property type="match status" value="1"/>
</dbReference>
<evidence type="ECO:0000256" key="9">
    <source>
        <dbReference type="ARBA" id="ARBA00022840"/>
    </source>
</evidence>
<dbReference type="PROSITE" id="PS50109">
    <property type="entry name" value="HIS_KIN"/>
    <property type="match status" value="1"/>
</dbReference>
<dbReference type="InterPro" id="IPR003661">
    <property type="entry name" value="HisK_dim/P_dom"/>
</dbReference>
<keyword evidence="9" id="KW-0067">ATP-binding</keyword>
<dbReference type="InterPro" id="IPR003594">
    <property type="entry name" value="HATPase_dom"/>
</dbReference>
<evidence type="ECO:0000256" key="3">
    <source>
        <dbReference type="ARBA" id="ARBA00012438"/>
    </source>
</evidence>
<dbReference type="Proteomes" id="UP000215145">
    <property type="component" value="Unassembled WGS sequence"/>
</dbReference>
<comment type="subcellular location">
    <subcellularLocation>
        <location evidence="2">Cell membrane</location>
        <topology evidence="2">Multi-pass membrane protein</topology>
    </subcellularLocation>
</comment>
<proteinExistence type="predicted"/>
<dbReference type="Pfam" id="PF00512">
    <property type="entry name" value="HisKA"/>
    <property type="match status" value="1"/>
</dbReference>
<dbReference type="Pfam" id="PF00672">
    <property type="entry name" value="HAMP"/>
    <property type="match status" value="1"/>
</dbReference>
<comment type="catalytic activity">
    <reaction evidence="1">
        <text>ATP + protein L-histidine = ADP + protein N-phospho-L-histidine.</text>
        <dbReference type="EC" id="2.7.13.3"/>
    </reaction>
</comment>
<dbReference type="CDD" id="cd06225">
    <property type="entry name" value="HAMP"/>
    <property type="match status" value="1"/>
</dbReference>
<keyword evidence="11 12" id="KW-0472">Membrane</keyword>
<dbReference type="GO" id="GO:0005886">
    <property type="term" value="C:plasma membrane"/>
    <property type="evidence" value="ECO:0007669"/>
    <property type="project" value="UniProtKB-SubCell"/>
</dbReference>
<dbReference type="SUPFAM" id="SSF158472">
    <property type="entry name" value="HAMP domain-like"/>
    <property type="match status" value="1"/>
</dbReference>
<dbReference type="RefSeq" id="WP_089523452.1">
    <property type="nucleotide sequence ID" value="NZ_NMUQ01000001.1"/>
</dbReference>
<evidence type="ECO:0000256" key="10">
    <source>
        <dbReference type="ARBA" id="ARBA00023012"/>
    </source>
</evidence>
<dbReference type="GO" id="GO:0004721">
    <property type="term" value="F:phosphoprotein phosphatase activity"/>
    <property type="evidence" value="ECO:0007669"/>
    <property type="project" value="TreeGrafter"/>
</dbReference>
<dbReference type="SUPFAM" id="SSF55874">
    <property type="entry name" value="ATPase domain of HSP90 chaperone/DNA topoisomerase II/histidine kinase"/>
    <property type="match status" value="1"/>
</dbReference>
<dbReference type="GO" id="GO:0016036">
    <property type="term" value="P:cellular response to phosphate starvation"/>
    <property type="evidence" value="ECO:0007669"/>
    <property type="project" value="TreeGrafter"/>
</dbReference>
<dbReference type="Gene3D" id="1.10.287.130">
    <property type="match status" value="1"/>
</dbReference>
<dbReference type="InterPro" id="IPR036890">
    <property type="entry name" value="HATPase_C_sf"/>
</dbReference>
<evidence type="ECO:0000256" key="7">
    <source>
        <dbReference type="ARBA" id="ARBA00022741"/>
    </source>
</evidence>
<accession>A0A229P2N1</accession>
<name>A0A229P2N1_9BACL</name>
<dbReference type="PROSITE" id="PS50885">
    <property type="entry name" value="HAMP"/>
    <property type="match status" value="1"/>
</dbReference>
<feature type="transmembrane region" description="Helical" evidence="12">
    <location>
        <begin position="304"/>
        <end position="323"/>
    </location>
</feature>
<dbReference type="CDD" id="cd00082">
    <property type="entry name" value="HisKA"/>
    <property type="match status" value="1"/>
</dbReference>
<evidence type="ECO:0000313" key="15">
    <source>
        <dbReference type="EMBL" id="OXM16368.1"/>
    </source>
</evidence>
<feature type="domain" description="Histidine kinase" evidence="13">
    <location>
        <begin position="399"/>
        <end position="611"/>
    </location>
</feature>
<dbReference type="PANTHER" id="PTHR45453:SF3">
    <property type="entry name" value="HISTIDINE KINASE"/>
    <property type="match status" value="1"/>
</dbReference>
<dbReference type="InterPro" id="IPR003660">
    <property type="entry name" value="HAMP_dom"/>
</dbReference>
<evidence type="ECO:0000259" key="13">
    <source>
        <dbReference type="PROSITE" id="PS50109"/>
    </source>
</evidence>
<dbReference type="SMART" id="SM00388">
    <property type="entry name" value="HisKA"/>
    <property type="match status" value="1"/>
</dbReference>
<evidence type="ECO:0000256" key="1">
    <source>
        <dbReference type="ARBA" id="ARBA00000085"/>
    </source>
</evidence>
<keyword evidence="8 15" id="KW-0418">Kinase</keyword>
<evidence type="ECO:0000256" key="2">
    <source>
        <dbReference type="ARBA" id="ARBA00004651"/>
    </source>
</evidence>
<dbReference type="GO" id="GO:0005524">
    <property type="term" value="F:ATP binding"/>
    <property type="evidence" value="ECO:0007669"/>
    <property type="project" value="UniProtKB-KW"/>
</dbReference>
<keyword evidence="5" id="KW-0597">Phosphoprotein</keyword>
<dbReference type="InterPro" id="IPR036097">
    <property type="entry name" value="HisK_dim/P_sf"/>
</dbReference>
<evidence type="ECO:0000256" key="8">
    <source>
        <dbReference type="ARBA" id="ARBA00022777"/>
    </source>
</evidence>
<reference evidence="15 16" key="1">
    <citation type="submission" date="2017-07" db="EMBL/GenBank/DDBJ databases">
        <title>Paenibacillus herberti R33 genome sequencing and assembly.</title>
        <authorList>
            <person name="Su W."/>
        </authorList>
    </citation>
    <scope>NUCLEOTIDE SEQUENCE [LARGE SCALE GENOMIC DNA]</scope>
    <source>
        <strain evidence="15 16">R33</strain>
    </source>
</reference>
<dbReference type="InterPro" id="IPR050351">
    <property type="entry name" value="BphY/WalK/GraS-like"/>
</dbReference>
<evidence type="ECO:0000256" key="12">
    <source>
        <dbReference type="SAM" id="Phobius"/>
    </source>
</evidence>
<dbReference type="InterPro" id="IPR005467">
    <property type="entry name" value="His_kinase_dom"/>
</dbReference>
<keyword evidence="6" id="KW-0808">Transferase</keyword>
<dbReference type="GO" id="GO:0000155">
    <property type="term" value="F:phosphorelay sensor kinase activity"/>
    <property type="evidence" value="ECO:0007669"/>
    <property type="project" value="InterPro"/>
</dbReference>
<dbReference type="FunFam" id="3.30.565.10:FF:000006">
    <property type="entry name" value="Sensor histidine kinase WalK"/>
    <property type="match status" value="1"/>
</dbReference>
<dbReference type="SMART" id="SM00387">
    <property type="entry name" value="HATPase_c"/>
    <property type="match status" value="1"/>
</dbReference>
<keyword evidence="16" id="KW-1185">Reference proteome</keyword>
<keyword evidence="12" id="KW-0812">Transmembrane</keyword>
<evidence type="ECO:0000256" key="11">
    <source>
        <dbReference type="ARBA" id="ARBA00023136"/>
    </source>
</evidence>
<evidence type="ECO:0000256" key="6">
    <source>
        <dbReference type="ARBA" id="ARBA00022679"/>
    </source>
</evidence>
<keyword evidence="12" id="KW-1133">Transmembrane helix</keyword>
<dbReference type="EC" id="2.7.13.3" evidence="3"/>
<dbReference type="AlphaFoldDB" id="A0A229P2N1"/>
<organism evidence="15 16">
    <name type="scientific">Paenibacillus herberti</name>
    <dbReference type="NCBI Taxonomy" id="1619309"/>
    <lineage>
        <taxon>Bacteria</taxon>
        <taxon>Bacillati</taxon>
        <taxon>Bacillota</taxon>
        <taxon>Bacilli</taxon>
        <taxon>Bacillales</taxon>
        <taxon>Paenibacillaceae</taxon>
        <taxon>Paenibacillus</taxon>
    </lineage>
</organism>
<evidence type="ECO:0000259" key="14">
    <source>
        <dbReference type="PROSITE" id="PS50885"/>
    </source>
</evidence>
<keyword evidence="10" id="KW-0902">Two-component regulatory system</keyword>
<dbReference type="InterPro" id="IPR004358">
    <property type="entry name" value="Sig_transdc_His_kin-like_C"/>
</dbReference>
<protein>
    <recommendedName>
        <fullName evidence="3">histidine kinase</fullName>
        <ecNumber evidence="3">2.7.13.3</ecNumber>
    </recommendedName>
</protein>